<dbReference type="AlphaFoldDB" id="A0A8C7WR36"/>
<evidence type="ECO:0000256" key="5">
    <source>
        <dbReference type="ARBA" id="ARBA00023136"/>
    </source>
</evidence>
<evidence type="ECO:0000256" key="6">
    <source>
        <dbReference type="ARBA" id="ARBA00023180"/>
    </source>
</evidence>
<reference evidence="8" key="1">
    <citation type="submission" date="2025-08" db="UniProtKB">
        <authorList>
            <consortium name="Ensembl"/>
        </authorList>
    </citation>
    <scope>IDENTIFICATION</scope>
</reference>
<evidence type="ECO:0000256" key="3">
    <source>
        <dbReference type="ARBA" id="ARBA00022692"/>
    </source>
</evidence>
<keyword evidence="4 7" id="KW-1133">Transmembrane helix</keyword>
<evidence type="ECO:0000256" key="1">
    <source>
        <dbReference type="ARBA" id="ARBA00004651"/>
    </source>
</evidence>
<dbReference type="Ensembl" id="ENSOSIT00000002078.1">
    <property type="protein sequence ID" value="ENSOSIP00000001952.1"/>
    <property type="gene ID" value="ENSOSIG00000001066.1"/>
</dbReference>
<keyword evidence="6" id="KW-0325">Glycoprotein</keyword>
<dbReference type="PANTHER" id="PTHR20766:SF7">
    <property type="entry name" value="SOLUTE CARRIER FAMILY 43 (AMINO ACID SYSTEM L TRANSPORTER), MEMBER 1A"/>
    <property type="match status" value="1"/>
</dbReference>
<dbReference type="PANTHER" id="PTHR20766">
    <property type="entry name" value="LARGE NEUTRAL AMINO ACIDS TRANSPORTER SMALL SUBUNIT 4-LIKE ISOFORM X1"/>
    <property type="match status" value="1"/>
</dbReference>
<reference evidence="8" key="2">
    <citation type="submission" date="2025-09" db="UniProtKB">
        <authorList>
            <consortium name="Ensembl"/>
        </authorList>
    </citation>
    <scope>IDENTIFICATION</scope>
</reference>
<keyword evidence="9" id="KW-1185">Reference proteome</keyword>
<feature type="transmembrane region" description="Helical" evidence="7">
    <location>
        <begin position="13"/>
        <end position="38"/>
    </location>
</feature>
<dbReference type="GO" id="GO:0015179">
    <property type="term" value="F:L-amino acid transmembrane transporter activity"/>
    <property type="evidence" value="ECO:0007669"/>
    <property type="project" value="TreeGrafter"/>
</dbReference>
<keyword evidence="3 7" id="KW-0812">Transmembrane</keyword>
<evidence type="ECO:0000313" key="9">
    <source>
        <dbReference type="Proteomes" id="UP000694383"/>
    </source>
</evidence>
<evidence type="ECO:0000256" key="4">
    <source>
        <dbReference type="ARBA" id="ARBA00022989"/>
    </source>
</evidence>
<dbReference type="GO" id="GO:0015175">
    <property type="term" value="F:neutral L-amino acid transmembrane transporter activity"/>
    <property type="evidence" value="ECO:0007669"/>
    <property type="project" value="TreeGrafter"/>
</dbReference>
<keyword evidence="2" id="KW-1003">Cell membrane</keyword>
<proteinExistence type="predicted"/>
<evidence type="ECO:0000313" key="8">
    <source>
        <dbReference type="Ensembl" id="ENSOSIP00000001952.1"/>
    </source>
</evidence>
<accession>A0A8C7WR36</accession>
<dbReference type="GO" id="GO:0005886">
    <property type="term" value="C:plasma membrane"/>
    <property type="evidence" value="ECO:0007669"/>
    <property type="project" value="UniProtKB-SubCell"/>
</dbReference>
<protein>
    <submittedName>
        <fullName evidence="8">Uncharacterized protein</fullName>
    </submittedName>
</protein>
<evidence type="ECO:0000256" key="7">
    <source>
        <dbReference type="SAM" id="Phobius"/>
    </source>
</evidence>
<evidence type="ECO:0000256" key="2">
    <source>
        <dbReference type="ARBA" id="ARBA00022475"/>
    </source>
</evidence>
<dbReference type="GeneTree" id="ENSGT00940000153576"/>
<dbReference type="Proteomes" id="UP000694383">
    <property type="component" value="Unplaced"/>
</dbReference>
<organism evidence="8 9">
    <name type="scientific">Oryzias sinensis</name>
    <name type="common">Chinese medaka</name>
    <dbReference type="NCBI Taxonomy" id="183150"/>
    <lineage>
        <taxon>Eukaryota</taxon>
        <taxon>Metazoa</taxon>
        <taxon>Chordata</taxon>
        <taxon>Craniata</taxon>
        <taxon>Vertebrata</taxon>
        <taxon>Euteleostomi</taxon>
        <taxon>Actinopterygii</taxon>
        <taxon>Neopterygii</taxon>
        <taxon>Teleostei</taxon>
        <taxon>Neoteleostei</taxon>
        <taxon>Acanthomorphata</taxon>
        <taxon>Ovalentaria</taxon>
        <taxon>Atherinomorphae</taxon>
        <taxon>Beloniformes</taxon>
        <taxon>Adrianichthyidae</taxon>
        <taxon>Oryziinae</taxon>
        <taxon>Oryzias</taxon>
    </lineage>
</organism>
<name>A0A8C7WR36_9TELE</name>
<keyword evidence="5 7" id="KW-0472">Membrane</keyword>
<sequence length="56" mass="6475">MAPSLRQAYRRRWWMAITAVIENLLCSAVLLGWGSLLIMLKREGFYSHLCSGMMEL</sequence>
<comment type="subcellular location">
    <subcellularLocation>
        <location evidence="1">Cell membrane</location>
        <topology evidence="1">Multi-pass membrane protein</topology>
    </subcellularLocation>
</comment>